<dbReference type="InterPro" id="IPR036388">
    <property type="entry name" value="WH-like_DNA-bd_sf"/>
</dbReference>
<gene>
    <name evidence="7" type="ORF">I4J89_29240</name>
</gene>
<dbReference type="GO" id="GO:0016987">
    <property type="term" value="F:sigma factor activity"/>
    <property type="evidence" value="ECO:0007669"/>
    <property type="project" value="UniProtKB-KW"/>
</dbReference>
<dbReference type="NCBIfam" id="TIGR02937">
    <property type="entry name" value="sigma70-ECF"/>
    <property type="match status" value="1"/>
</dbReference>
<evidence type="ECO:0000313" key="7">
    <source>
        <dbReference type="EMBL" id="MBG0565543.1"/>
    </source>
</evidence>
<keyword evidence="3" id="KW-0731">Sigma factor</keyword>
<comment type="caution">
    <text evidence="7">The sequence shown here is derived from an EMBL/GenBank/DDBJ whole genome shotgun (WGS) entry which is preliminary data.</text>
</comment>
<evidence type="ECO:0000256" key="4">
    <source>
        <dbReference type="ARBA" id="ARBA00023125"/>
    </source>
</evidence>
<keyword evidence="5" id="KW-0804">Transcription</keyword>
<comment type="similarity">
    <text evidence="1">Belongs to the sigma-70 factor family. ECF subfamily.</text>
</comment>
<keyword evidence="4" id="KW-0238">DNA-binding</keyword>
<evidence type="ECO:0000256" key="5">
    <source>
        <dbReference type="ARBA" id="ARBA00023163"/>
    </source>
</evidence>
<dbReference type="Pfam" id="PF04542">
    <property type="entry name" value="Sigma70_r2"/>
    <property type="match status" value="1"/>
</dbReference>
<name>A0A931FZB9_9ACTN</name>
<evidence type="ECO:0000256" key="3">
    <source>
        <dbReference type="ARBA" id="ARBA00023082"/>
    </source>
</evidence>
<evidence type="ECO:0000313" key="8">
    <source>
        <dbReference type="Proteomes" id="UP000598146"/>
    </source>
</evidence>
<dbReference type="InterPro" id="IPR007627">
    <property type="entry name" value="RNA_pol_sigma70_r2"/>
</dbReference>
<accession>A0A931FZB9</accession>
<dbReference type="RefSeq" id="WP_196417314.1">
    <property type="nucleotide sequence ID" value="NZ_JADQTO010000015.1"/>
</dbReference>
<feature type="domain" description="RNA polymerase sigma-70 region 2" evidence="6">
    <location>
        <begin position="22"/>
        <end position="89"/>
    </location>
</feature>
<dbReference type="GO" id="GO:0006352">
    <property type="term" value="P:DNA-templated transcription initiation"/>
    <property type="evidence" value="ECO:0007669"/>
    <property type="project" value="InterPro"/>
</dbReference>
<dbReference type="Gene3D" id="1.10.10.10">
    <property type="entry name" value="Winged helix-like DNA-binding domain superfamily/Winged helix DNA-binding domain"/>
    <property type="match status" value="1"/>
</dbReference>
<keyword evidence="8" id="KW-1185">Reference proteome</keyword>
<dbReference type="PANTHER" id="PTHR43133">
    <property type="entry name" value="RNA POLYMERASE ECF-TYPE SIGMA FACTO"/>
    <property type="match status" value="1"/>
</dbReference>
<dbReference type="Gene3D" id="1.10.1740.10">
    <property type="match status" value="1"/>
</dbReference>
<dbReference type="InterPro" id="IPR013325">
    <property type="entry name" value="RNA_pol_sigma_r2"/>
</dbReference>
<organism evidence="7 8">
    <name type="scientific">Actinoplanes aureus</name>
    <dbReference type="NCBI Taxonomy" id="2792083"/>
    <lineage>
        <taxon>Bacteria</taxon>
        <taxon>Bacillati</taxon>
        <taxon>Actinomycetota</taxon>
        <taxon>Actinomycetes</taxon>
        <taxon>Micromonosporales</taxon>
        <taxon>Micromonosporaceae</taxon>
        <taxon>Actinoplanes</taxon>
    </lineage>
</organism>
<dbReference type="EMBL" id="JADQTO010000015">
    <property type="protein sequence ID" value="MBG0565543.1"/>
    <property type="molecule type" value="Genomic_DNA"/>
</dbReference>
<evidence type="ECO:0000256" key="1">
    <source>
        <dbReference type="ARBA" id="ARBA00010641"/>
    </source>
</evidence>
<dbReference type="InterPro" id="IPR039425">
    <property type="entry name" value="RNA_pol_sigma-70-like"/>
</dbReference>
<evidence type="ECO:0000256" key="2">
    <source>
        <dbReference type="ARBA" id="ARBA00023015"/>
    </source>
</evidence>
<dbReference type="InterPro" id="IPR014284">
    <property type="entry name" value="RNA_pol_sigma-70_dom"/>
</dbReference>
<sequence>MTRLSILVARAANREESAWTELVAEFGPMMRSIAAGYRLTREEGADAAQITWLRLLAHIDRIREPDRIAGWLAITMRHECCRIVRQRGREQRLEEWMAVEDDTEQVVARLLHDERTEALWYAVERLPARQRRLMRALSHASAPSYQEVAAAMSMPVGSVGPTRARALSRLRELLTEDGAGRPLDPAA</sequence>
<keyword evidence="2" id="KW-0805">Transcription regulation</keyword>
<dbReference type="SUPFAM" id="SSF88946">
    <property type="entry name" value="Sigma2 domain of RNA polymerase sigma factors"/>
    <property type="match status" value="1"/>
</dbReference>
<protein>
    <submittedName>
        <fullName evidence="7">Sigma-70 family RNA polymerase sigma factor</fullName>
    </submittedName>
</protein>
<dbReference type="SUPFAM" id="SSF88659">
    <property type="entry name" value="Sigma3 and sigma4 domains of RNA polymerase sigma factors"/>
    <property type="match status" value="1"/>
</dbReference>
<dbReference type="AlphaFoldDB" id="A0A931FZB9"/>
<dbReference type="GO" id="GO:0003677">
    <property type="term" value="F:DNA binding"/>
    <property type="evidence" value="ECO:0007669"/>
    <property type="project" value="UniProtKB-KW"/>
</dbReference>
<evidence type="ECO:0000259" key="6">
    <source>
        <dbReference type="Pfam" id="PF04542"/>
    </source>
</evidence>
<proteinExistence type="inferred from homology"/>
<dbReference type="PANTHER" id="PTHR43133:SF8">
    <property type="entry name" value="RNA POLYMERASE SIGMA FACTOR HI_1459-RELATED"/>
    <property type="match status" value="1"/>
</dbReference>
<reference evidence="7" key="1">
    <citation type="submission" date="2020-11" db="EMBL/GenBank/DDBJ databases">
        <title>Isolation and identification of active actinomycetes.</title>
        <authorList>
            <person name="Sun X."/>
        </authorList>
    </citation>
    <scope>NUCLEOTIDE SEQUENCE</scope>
    <source>
        <strain evidence="7">NEAU-A11</strain>
    </source>
</reference>
<dbReference type="Proteomes" id="UP000598146">
    <property type="component" value="Unassembled WGS sequence"/>
</dbReference>
<dbReference type="InterPro" id="IPR013324">
    <property type="entry name" value="RNA_pol_sigma_r3/r4-like"/>
</dbReference>